<sequence length="712" mass="79411">MALTLLAGGLDFAHLAPATTSAPGVQLQPREWAEPSKCVPEYSASASDCDRLRSTVRGCVALLEDEVEVPAEDGPFADCFCQQDLFSYIVECQNEHRQCIKDYLFDPEFIRYRDQWMDFCDSVSPSLDPTTPPLSKIVFTSNTDSCSYLSTACVRYTRYSSDCTSKFTKSSDNSECQCQPHVQALESLCSIDGGFKCSKESVGLSELKGYQDCATFLGAARTWDFDDQEWVPVGDASPTITGFTPYVDFPLTQSLGTTFAMVGQIRSSLTNGGLGQRVTSPANPAQTVPYYSSGVQARFPAELFKGAGALPQTSEYADVGYEYDEQKHLKRTEARLRAGGLRTDLPTGWPKALSGPLVWTSSDYADESQFVYNLSDSDNAEIVHALQHFKGKLIVDKDIKQSSFPLPNLGKTLSKIRNDIYHGRGFATLRGFNVDVLSPADMATAYLGLTSYVAEKRGKQNQQGTMMINVVNTGKEVERDNAHVLMPFHTDLVCDTLSMLTVSCGPVGGAGFLASAWTVYNELAETRPDLIHVLAEPDWPFDTHGRDPPYYKRALLYWEDDKLIANYSRRILVGEENNGPRTPGIPGLTEAQAEAIDALHAIGRRHELKQSMEKGDIRFINNLGIMHRRDPYADTTHHHRHLLRLWLHNDSFCWKLPMGLKLAWERVFNDHDRKEEWHLVRYSSTGEQHVIPVWDNFGPKPPPNPPPAARCD</sequence>
<organism evidence="1 2">
    <name type="scientific">Fusarium decemcellulare</name>
    <dbReference type="NCBI Taxonomy" id="57161"/>
    <lineage>
        <taxon>Eukaryota</taxon>
        <taxon>Fungi</taxon>
        <taxon>Dikarya</taxon>
        <taxon>Ascomycota</taxon>
        <taxon>Pezizomycotina</taxon>
        <taxon>Sordariomycetes</taxon>
        <taxon>Hypocreomycetidae</taxon>
        <taxon>Hypocreales</taxon>
        <taxon>Nectriaceae</taxon>
        <taxon>Fusarium</taxon>
        <taxon>Fusarium decemcellulare species complex</taxon>
    </lineage>
</organism>
<protein>
    <submittedName>
        <fullName evidence="1">Uncharacterized protein</fullName>
    </submittedName>
</protein>
<gene>
    <name evidence="1" type="ORF">NM208_g2886</name>
</gene>
<evidence type="ECO:0000313" key="1">
    <source>
        <dbReference type="EMBL" id="KAJ3544753.1"/>
    </source>
</evidence>
<dbReference type="Proteomes" id="UP001148629">
    <property type="component" value="Unassembled WGS sequence"/>
</dbReference>
<proteinExistence type="predicted"/>
<dbReference type="EMBL" id="JANRMS010000181">
    <property type="protein sequence ID" value="KAJ3544753.1"/>
    <property type="molecule type" value="Genomic_DNA"/>
</dbReference>
<reference evidence="1" key="1">
    <citation type="submission" date="2022-08" db="EMBL/GenBank/DDBJ databases">
        <title>Genome Sequence of Fusarium decemcellulare.</title>
        <authorList>
            <person name="Buettner E."/>
        </authorList>
    </citation>
    <scope>NUCLEOTIDE SEQUENCE</scope>
    <source>
        <strain evidence="1">Babe19</strain>
    </source>
</reference>
<accession>A0ACC1SQW8</accession>
<name>A0ACC1SQW8_9HYPO</name>
<keyword evidence="2" id="KW-1185">Reference proteome</keyword>
<evidence type="ECO:0000313" key="2">
    <source>
        <dbReference type="Proteomes" id="UP001148629"/>
    </source>
</evidence>
<comment type="caution">
    <text evidence="1">The sequence shown here is derived from an EMBL/GenBank/DDBJ whole genome shotgun (WGS) entry which is preliminary data.</text>
</comment>